<dbReference type="InterPro" id="IPR039652">
    <property type="entry name" value="Coatomer_zeta"/>
</dbReference>
<keyword evidence="8" id="KW-1185">Reference proteome</keyword>
<comment type="similarity">
    <text evidence="2 5">Belongs to the adaptor complexes small subunit family.</text>
</comment>
<dbReference type="PANTHER" id="PTHR11043">
    <property type="entry name" value="ZETA-COAT PROTEIN"/>
    <property type="match status" value="1"/>
</dbReference>
<comment type="caution">
    <text evidence="7">The sequence shown here is derived from an EMBL/GenBank/DDBJ whole genome shotgun (WGS) entry which is preliminary data.</text>
</comment>
<evidence type="ECO:0000256" key="4">
    <source>
        <dbReference type="ARBA" id="ARBA00023136"/>
    </source>
</evidence>
<reference evidence="7 8" key="1">
    <citation type="journal article" date="2024" name="Nat. Commun.">
        <title>Phylogenomics reveals the evolutionary origins of lichenization in chlorophyte algae.</title>
        <authorList>
            <person name="Puginier C."/>
            <person name="Libourel C."/>
            <person name="Otte J."/>
            <person name="Skaloud P."/>
            <person name="Haon M."/>
            <person name="Grisel S."/>
            <person name="Petersen M."/>
            <person name="Berrin J.G."/>
            <person name="Delaux P.M."/>
            <person name="Dal Grande F."/>
            <person name="Keller J."/>
        </authorList>
    </citation>
    <scope>NUCLEOTIDE SEQUENCE [LARGE SCALE GENOMIC DNA]</scope>
    <source>
        <strain evidence="7 8">SAG 2043</strain>
    </source>
</reference>
<evidence type="ECO:0000256" key="2">
    <source>
        <dbReference type="ARBA" id="ARBA00006972"/>
    </source>
</evidence>
<dbReference type="InterPro" id="IPR011012">
    <property type="entry name" value="Longin-like_dom_sf"/>
</dbReference>
<keyword evidence="3 5" id="KW-0963">Cytoplasm</keyword>
<organism evidence="7 8">
    <name type="scientific">[Myrmecia] bisecta</name>
    <dbReference type="NCBI Taxonomy" id="41462"/>
    <lineage>
        <taxon>Eukaryota</taxon>
        <taxon>Viridiplantae</taxon>
        <taxon>Chlorophyta</taxon>
        <taxon>core chlorophytes</taxon>
        <taxon>Trebouxiophyceae</taxon>
        <taxon>Trebouxiales</taxon>
        <taxon>Trebouxiaceae</taxon>
        <taxon>Myrmecia</taxon>
    </lineage>
</organism>
<feature type="domain" description="AP complex mu/sigma subunit" evidence="6">
    <location>
        <begin position="6"/>
        <end position="147"/>
    </location>
</feature>
<evidence type="ECO:0000256" key="5">
    <source>
        <dbReference type="RuleBase" id="RU366053"/>
    </source>
</evidence>
<dbReference type="Gene3D" id="3.30.450.60">
    <property type="match status" value="1"/>
</dbReference>
<protein>
    <recommendedName>
        <fullName evidence="5">Coatomer subunit zeta</fullName>
    </recommendedName>
</protein>
<evidence type="ECO:0000313" key="7">
    <source>
        <dbReference type="EMBL" id="KAK9810121.1"/>
    </source>
</evidence>
<dbReference type="Proteomes" id="UP001489004">
    <property type="component" value="Unassembled WGS sequence"/>
</dbReference>
<dbReference type="GO" id="GO:0006890">
    <property type="term" value="P:retrograde vesicle-mediated transport, Golgi to endoplasmic reticulum"/>
    <property type="evidence" value="ECO:0007669"/>
    <property type="project" value="UniProtKB-UniRule"/>
</dbReference>
<gene>
    <name evidence="7" type="ORF">WJX72_005088</name>
</gene>
<dbReference type="GO" id="GO:0000139">
    <property type="term" value="C:Golgi membrane"/>
    <property type="evidence" value="ECO:0007669"/>
    <property type="project" value="UniProtKB-SubCell"/>
</dbReference>
<sequence length="152" mass="16803">MDSGRIQALVVATTSGSVVYERFYARLSDLEKADLRSAFYKASEPALATAQDEAEFAARYKAGALVFKLEADLLFYLLGTGEYDELNLAEALRALVGALRDTLKRQPTEALLFDNYGKLCLVVDELINEGILEATDKEAIQRGIKMKQFGEP</sequence>
<accession>A0AAW1PNQ1</accession>
<dbReference type="SUPFAM" id="SSF64356">
    <property type="entry name" value="SNARE-like"/>
    <property type="match status" value="1"/>
</dbReference>
<proteinExistence type="inferred from homology"/>
<keyword evidence="5" id="KW-0931">ER-Golgi transport</keyword>
<keyword evidence="5" id="KW-0653">Protein transport</keyword>
<comment type="subunit">
    <text evidence="5">Oligomeric complex that consists of at least the alpha, beta, beta', gamma, delta, epsilon and zeta subunits.</text>
</comment>
<comment type="subcellular location">
    <subcellularLocation>
        <location evidence="5">Cytoplasm</location>
    </subcellularLocation>
    <subcellularLocation>
        <location evidence="5">Golgi apparatus membrane</location>
        <topology evidence="5">Peripheral membrane protein</topology>
        <orientation evidence="5">Cytoplasmic side</orientation>
    </subcellularLocation>
    <subcellularLocation>
        <location evidence="5">Cytoplasmic vesicle</location>
        <location evidence="5">COPI-coated vesicle membrane</location>
        <topology evidence="5">Peripheral membrane protein</topology>
        <orientation evidence="5">Cytoplasmic side</orientation>
    </subcellularLocation>
    <subcellularLocation>
        <location evidence="1">Endomembrane system</location>
        <topology evidence="1">Peripheral membrane protein</topology>
    </subcellularLocation>
</comment>
<dbReference type="GO" id="GO:0030126">
    <property type="term" value="C:COPI vesicle coat"/>
    <property type="evidence" value="ECO:0007669"/>
    <property type="project" value="UniProtKB-UniRule"/>
</dbReference>
<evidence type="ECO:0000313" key="8">
    <source>
        <dbReference type="Proteomes" id="UP001489004"/>
    </source>
</evidence>
<dbReference type="GO" id="GO:0006886">
    <property type="term" value="P:intracellular protein transport"/>
    <property type="evidence" value="ECO:0007669"/>
    <property type="project" value="TreeGrafter"/>
</dbReference>
<evidence type="ECO:0000259" key="6">
    <source>
        <dbReference type="Pfam" id="PF01217"/>
    </source>
</evidence>
<evidence type="ECO:0000256" key="1">
    <source>
        <dbReference type="ARBA" id="ARBA00004184"/>
    </source>
</evidence>
<evidence type="ECO:0000256" key="3">
    <source>
        <dbReference type="ARBA" id="ARBA00022490"/>
    </source>
</evidence>
<comment type="function">
    <text evidence="5">The zeta subunit may be involved in regulating the coat assembly and, hence, the rate of biosynthetic protein transport due to its association-dissociation properties with the coatomer complex.</text>
</comment>
<keyword evidence="5" id="KW-0333">Golgi apparatus</keyword>
<keyword evidence="5" id="KW-0968">Cytoplasmic vesicle</keyword>
<dbReference type="AlphaFoldDB" id="A0AAW1PNQ1"/>
<name>A0AAW1PNQ1_9CHLO</name>
<dbReference type="InterPro" id="IPR022775">
    <property type="entry name" value="AP_mu_sigma_su"/>
</dbReference>
<keyword evidence="4 5" id="KW-0472">Membrane</keyword>
<dbReference type="PANTHER" id="PTHR11043:SF1">
    <property type="entry name" value="TSET COMPLEX MEMBER TSTD"/>
    <property type="match status" value="1"/>
</dbReference>
<dbReference type="GO" id="GO:0006891">
    <property type="term" value="P:intra-Golgi vesicle-mediated transport"/>
    <property type="evidence" value="ECO:0007669"/>
    <property type="project" value="TreeGrafter"/>
</dbReference>
<dbReference type="EMBL" id="JALJOR010000010">
    <property type="protein sequence ID" value="KAK9810121.1"/>
    <property type="molecule type" value="Genomic_DNA"/>
</dbReference>
<dbReference type="Pfam" id="PF01217">
    <property type="entry name" value="Clat_adaptor_s"/>
    <property type="match status" value="1"/>
</dbReference>
<keyword evidence="5" id="KW-0813">Transport</keyword>